<keyword evidence="3" id="KW-0132">Cell division</keyword>
<sequence>MLKKINWKLLFKGFAWIVCLSGVVVLMSFVSIKKQTVSCTNIKILIPGADNFIEREEIDAILKQSQGILIGKKLQEINLENIEKSIKSNPYIAQAKVFADMDGVIHIEISQRQPILRVINSSDQDYYIDRDGLKMPVSPNFTANVLVANGKILEYFSGKVDTLITKMAVDLYKTALFIKRDSLWDAQIEQLFVNDKNDIELVPRVGNQHIILGSADSLEVKMRNLLAFYKQAMPKVGWDTYRTINIKYTNQIVCEKIDSLAVRQEKITTPPDTMGNGAGQPDLVQQQIVQEIKKDINQNTGEKVAEKKEIVKKEKVAEKKDKVAEKKPEKPAQPAQLAKVSVNETKKVKEKSKTDTKKNK</sequence>
<evidence type="ECO:0000256" key="1">
    <source>
        <dbReference type="SAM" id="MobiDB-lite"/>
    </source>
</evidence>
<dbReference type="AlphaFoldDB" id="A0A4V3D121"/>
<feature type="region of interest" description="Disordered" evidence="1">
    <location>
        <begin position="316"/>
        <end position="360"/>
    </location>
</feature>
<keyword evidence="3" id="KW-0131">Cell cycle</keyword>
<keyword evidence="2" id="KW-0812">Transmembrane</keyword>
<keyword evidence="4" id="KW-1185">Reference proteome</keyword>
<evidence type="ECO:0000313" key="4">
    <source>
        <dbReference type="Proteomes" id="UP000295620"/>
    </source>
</evidence>
<keyword evidence="2" id="KW-0472">Membrane</keyword>
<evidence type="ECO:0000256" key="2">
    <source>
        <dbReference type="SAM" id="Phobius"/>
    </source>
</evidence>
<evidence type="ECO:0000313" key="3">
    <source>
        <dbReference type="EMBL" id="TDQ08614.1"/>
    </source>
</evidence>
<protein>
    <submittedName>
        <fullName evidence="3">Cell division protein FtsQ</fullName>
    </submittedName>
</protein>
<accession>A0A4V3D121</accession>
<reference evidence="3 4" key="1">
    <citation type="submission" date="2019-03" db="EMBL/GenBank/DDBJ databases">
        <title>Genomic Encyclopedia of Archaeal and Bacterial Type Strains, Phase II (KMG-II): from individual species to whole genera.</title>
        <authorList>
            <person name="Goeker M."/>
        </authorList>
    </citation>
    <scope>NUCLEOTIDE SEQUENCE [LARGE SCALE GENOMIC DNA]</scope>
    <source>
        <strain evidence="3 4">DSM 19035</strain>
    </source>
</reference>
<proteinExistence type="predicted"/>
<dbReference type="RefSeq" id="WP_243732545.1">
    <property type="nucleotide sequence ID" value="NZ_SNYC01000005.1"/>
</dbReference>
<name>A0A4V3D121_9SPHI</name>
<feature type="compositionally biased region" description="Basic and acidic residues" evidence="1">
    <location>
        <begin position="344"/>
        <end position="360"/>
    </location>
</feature>
<dbReference type="GO" id="GO:0051301">
    <property type="term" value="P:cell division"/>
    <property type="evidence" value="ECO:0007669"/>
    <property type="project" value="UniProtKB-KW"/>
</dbReference>
<keyword evidence="2" id="KW-1133">Transmembrane helix</keyword>
<feature type="transmembrane region" description="Helical" evidence="2">
    <location>
        <begin position="9"/>
        <end position="32"/>
    </location>
</feature>
<feature type="compositionally biased region" description="Basic and acidic residues" evidence="1">
    <location>
        <begin position="316"/>
        <end position="330"/>
    </location>
</feature>
<organism evidence="3 4">
    <name type="scientific">Pedobacter metabolipauper</name>
    <dbReference type="NCBI Taxonomy" id="425513"/>
    <lineage>
        <taxon>Bacteria</taxon>
        <taxon>Pseudomonadati</taxon>
        <taxon>Bacteroidota</taxon>
        <taxon>Sphingobacteriia</taxon>
        <taxon>Sphingobacteriales</taxon>
        <taxon>Sphingobacteriaceae</taxon>
        <taxon>Pedobacter</taxon>
    </lineage>
</organism>
<comment type="caution">
    <text evidence="3">The sequence shown here is derived from an EMBL/GenBank/DDBJ whole genome shotgun (WGS) entry which is preliminary data.</text>
</comment>
<dbReference type="EMBL" id="SNYC01000005">
    <property type="protein sequence ID" value="TDQ08614.1"/>
    <property type="molecule type" value="Genomic_DNA"/>
</dbReference>
<gene>
    <name evidence="3" type="ORF">ATK78_3130</name>
</gene>
<dbReference type="Proteomes" id="UP000295620">
    <property type="component" value="Unassembled WGS sequence"/>
</dbReference>